<protein>
    <submittedName>
        <fullName evidence="1">Uncharacterized protein</fullName>
    </submittedName>
</protein>
<gene>
    <name evidence="1" type="ORF">Pla110_39250</name>
</gene>
<dbReference type="AlphaFoldDB" id="A0A518CSH9"/>
<dbReference type="KEGG" id="plon:Pla110_39250"/>
<dbReference type="Proteomes" id="UP000317178">
    <property type="component" value="Chromosome"/>
</dbReference>
<accession>A0A518CSH9</accession>
<dbReference type="EMBL" id="CP036281">
    <property type="protein sequence ID" value="QDU82170.1"/>
    <property type="molecule type" value="Genomic_DNA"/>
</dbReference>
<keyword evidence="2" id="KW-1185">Reference proteome</keyword>
<reference evidence="1 2" key="1">
    <citation type="submission" date="2019-02" db="EMBL/GenBank/DDBJ databases">
        <title>Deep-cultivation of Planctomycetes and their phenomic and genomic characterization uncovers novel biology.</title>
        <authorList>
            <person name="Wiegand S."/>
            <person name="Jogler M."/>
            <person name="Boedeker C."/>
            <person name="Pinto D."/>
            <person name="Vollmers J."/>
            <person name="Rivas-Marin E."/>
            <person name="Kohn T."/>
            <person name="Peeters S.H."/>
            <person name="Heuer A."/>
            <person name="Rast P."/>
            <person name="Oberbeckmann S."/>
            <person name="Bunk B."/>
            <person name="Jeske O."/>
            <person name="Meyerdierks A."/>
            <person name="Storesund J.E."/>
            <person name="Kallscheuer N."/>
            <person name="Luecker S."/>
            <person name="Lage O.M."/>
            <person name="Pohl T."/>
            <person name="Merkel B.J."/>
            <person name="Hornburger P."/>
            <person name="Mueller R.-W."/>
            <person name="Bruemmer F."/>
            <person name="Labrenz M."/>
            <person name="Spormann A.M."/>
            <person name="Op den Camp H."/>
            <person name="Overmann J."/>
            <person name="Amann R."/>
            <person name="Jetten M.S.M."/>
            <person name="Mascher T."/>
            <person name="Medema M.H."/>
            <person name="Devos D.P."/>
            <person name="Kaster A.-K."/>
            <person name="Ovreas L."/>
            <person name="Rohde M."/>
            <person name="Galperin M.Y."/>
            <person name="Jogler C."/>
        </authorList>
    </citation>
    <scope>NUCLEOTIDE SEQUENCE [LARGE SCALE GENOMIC DNA]</scope>
    <source>
        <strain evidence="1 2">Pla110</strain>
    </source>
</reference>
<name>A0A518CSH9_9PLAN</name>
<evidence type="ECO:0000313" key="2">
    <source>
        <dbReference type="Proteomes" id="UP000317178"/>
    </source>
</evidence>
<organism evidence="1 2">
    <name type="scientific">Polystyrenella longa</name>
    <dbReference type="NCBI Taxonomy" id="2528007"/>
    <lineage>
        <taxon>Bacteria</taxon>
        <taxon>Pseudomonadati</taxon>
        <taxon>Planctomycetota</taxon>
        <taxon>Planctomycetia</taxon>
        <taxon>Planctomycetales</taxon>
        <taxon>Planctomycetaceae</taxon>
        <taxon>Polystyrenella</taxon>
    </lineage>
</organism>
<evidence type="ECO:0000313" key="1">
    <source>
        <dbReference type="EMBL" id="QDU82170.1"/>
    </source>
</evidence>
<sequence length="38" mass="4242">MASLLVSREGTCQSNFQSVTIAARVSHSYQNDIEEQIK</sequence>
<proteinExistence type="predicted"/>